<accession>A0A074VXR7</accession>
<evidence type="ECO:0000313" key="9">
    <source>
        <dbReference type="Proteomes" id="UP000030672"/>
    </source>
</evidence>
<dbReference type="HOGENOM" id="CLU_004282_4_0_1"/>
<evidence type="ECO:0000256" key="5">
    <source>
        <dbReference type="SAM" id="MobiDB-lite"/>
    </source>
</evidence>
<dbReference type="Gene3D" id="3.10.450.60">
    <property type="match status" value="1"/>
</dbReference>
<keyword evidence="6" id="KW-0732">Signal</keyword>
<feature type="chain" id="PRO_5001700977" description="Manganese lipoxygenase" evidence="6">
    <location>
        <begin position="24"/>
        <end position="606"/>
    </location>
</feature>
<feature type="signal peptide" evidence="6">
    <location>
        <begin position="1"/>
        <end position="23"/>
    </location>
</feature>
<dbReference type="InterPro" id="IPR036226">
    <property type="entry name" value="LipOase_C_sf"/>
</dbReference>
<dbReference type="GO" id="GO:0050584">
    <property type="term" value="F:linoleate 11-lipoxygenase activity"/>
    <property type="evidence" value="ECO:0007669"/>
    <property type="project" value="UniProtKB-ARBA"/>
</dbReference>
<dbReference type="SUPFAM" id="SSF48484">
    <property type="entry name" value="Lipoxigenase"/>
    <property type="match status" value="1"/>
</dbReference>
<dbReference type="STRING" id="1043003.A0A074VXR7"/>
<dbReference type="Proteomes" id="UP000030672">
    <property type="component" value="Unassembled WGS sequence"/>
</dbReference>
<feature type="region of interest" description="Disordered" evidence="5">
    <location>
        <begin position="37"/>
        <end position="86"/>
    </location>
</feature>
<name>A0A074VXR7_AURM1</name>
<evidence type="ECO:0000259" key="7">
    <source>
        <dbReference type="PROSITE" id="PS51393"/>
    </source>
</evidence>
<dbReference type="Pfam" id="PF00305">
    <property type="entry name" value="Lipoxygenase"/>
    <property type="match status" value="1"/>
</dbReference>
<dbReference type="PANTHER" id="PTHR11771">
    <property type="entry name" value="LIPOXYGENASE"/>
    <property type="match status" value="1"/>
</dbReference>
<dbReference type="InterPro" id="IPR013819">
    <property type="entry name" value="LipOase_C"/>
</dbReference>
<keyword evidence="3" id="KW-0223">Dioxygenase</keyword>
<keyword evidence="9" id="KW-1185">Reference proteome</keyword>
<dbReference type="GO" id="GO:0043651">
    <property type="term" value="P:linoleic acid metabolic process"/>
    <property type="evidence" value="ECO:0007669"/>
    <property type="project" value="UniProtKB-ARBA"/>
</dbReference>
<evidence type="ECO:0000256" key="1">
    <source>
        <dbReference type="ARBA" id="ARBA00021175"/>
    </source>
</evidence>
<gene>
    <name evidence="8" type="ORF">M437DRAFT_45203</name>
</gene>
<keyword evidence="2" id="KW-0479">Metal-binding</keyword>
<protein>
    <recommendedName>
        <fullName evidence="1">Manganese lipoxygenase</fullName>
    </recommendedName>
</protein>
<reference evidence="8 9" key="1">
    <citation type="journal article" date="2014" name="BMC Genomics">
        <title>Genome sequencing of four Aureobasidium pullulans varieties: biotechnological potential, stress tolerance, and description of new species.</title>
        <authorList>
            <person name="Gostin Ar C."/>
            <person name="Ohm R.A."/>
            <person name="Kogej T."/>
            <person name="Sonjak S."/>
            <person name="Turk M."/>
            <person name="Zajc J."/>
            <person name="Zalar P."/>
            <person name="Grube M."/>
            <person name="Sun H."/>
            <person name="Han J."/>
            <person name="Sharma A."/>
            <person name="Chiniquy J."/>
            <person name="Ngan C.Y."/>
            <person name="Lipzen A."/>
            <person name="Barry K."/>
            <person name="Grigoriev I.V."/>
            <person name="Gunde-Cimerman N."/>
        </authorList>
    </citation>
    <scope>NUCLEOTIDE SEQUENCE [LARGE SCALE GENOMIC DNA]</scope>
    <source>
        <strain evidence="8 9">CBS 110374</strain>
    </source>
</reference>
<dbReference type="RefSeq" id="XP_040881072.1">
    <property type="nucleotide sequence ID" value="XM_041021041.1"/>
</dbReference>
<feature type="domain" description="Lipoxygenase" evidence="7">
    <location>
        <begin position="123"/>
        <end position="543"/>
    </location>
</feature>
<dbReference type="GO" id="GO:0034440">
    <property type="term" value="P:lipid oxidation"/>
    <property type="evidence" value="ECO:0007669"/>
    <property type="project" value="InterPro"/>
</dbReference>
<evidence type="ECO:0000256" key="3">
    <source>
        <dbReference type="ARBA" id="ARBA00022964"/>
    </source>
</evidence>
<sequence length="606" mass="66098">MALHRFSVASLLVLLLCVATVHSAIIQKRATSSSRSVSKISSSSSKATSSSRSVSKIPSSSSKASSKPVSKTSSSSSKATSKPKTSSTKLVATSSAALNIFGAAEITNPRTGPTASAAASATYTGWYAIPQKGIPVGRAEAISLTRQNFGYGPAVAGGPFFPNGTLGNTLVALDIATFQSETGPQMSDTTSDIVKAESDVNKYNGLQTLQDYTLLYDQEWTATLPQGPAPGILTNYTQDLLFSMERLSFSPYQIRRLNSSKDTLNFQVDDQIATNLTGMTQQQLLTSGRLFYADYRDQAELTATSNPRYSAAVDAYFYIDPNSGDFLPLAIRTNQGANLTYTPADRPDDWMLAKIMYNVCDLWFAQWEHLARTHEVVQIVYMAAIRSLSDAHPVKAILDRLMFEVFAIQPLAQSVLFAPGGVVDLAFPYTYESAKDYSSNYYFTRSGNFQSGYFLNDLKNRGLLNDTTGPQLKNFPYYEDASVIYSAIHTFMTSFVNSYYSSDSVVAADKEIQAWVKECNGPAKVMDFPSAITTTNTLIDVLTHMPNMLKQMNANTRNAAATFMISMNSFSDKVKARTFDSNGLSQGMPFVWKALDPNVAPFGVTV</sequence>
<proteinExistence type="predicted"/>
<dbReference type="PROSITE" id="PS51393">
    <property type="entry name" value="LIPOXYGENASE_3"/>
    <property type="match status" value="1"/>
</dbReference>
<evidence type="ECO:0000256" key="6">
    <source>
        <dbReference type="SAM" id="SignalP"/>
    </source>
</evidence>
<organism evidence="8 9">
    <name type="scientific">Aureobasidium melanogenum (strain CBS 110374)</name>
    <name type="common">Aureobasidium pullulans var. melanogenum</name>
    <dbReference type="NCBI Taxonomy" id="1043003"/>
    <lineage>
        <taxon>Eukaryota</taxon>
        <taxon>Fungi</taxon>
        <taxon>Dikarya</taxon>
        <taxon>Ascomycota</taxon>
        <taxon>Pezizomycotina</taxon>
        <taxon>Dothideomycetes</taxon>
        <taxon>Dothideomycetidae</taxon>
        <taxon>Dothideales</taxon>
        <taxon>Saccotheciaceae</taxon>
        <taxon>Aureobasidium</taxon>
    </lineage>
</organism>
<dbReference type="InterPro" id="IPR000907">
    <property type="entry name" value="LipOase"/>
</dbReference>
<dbReference type="GO" id="GO:0046872">
    <property type="term" value="F:metal ion binding"/>
    <property type="evidence" value="ECO:0007669"/>
    <property type="project" value="UniProtKB-KW"/>
</dbReference>
<keyword evidence="4" id="KW-0560">Oxidoreductase</keyword>
<dbReference type="Gene3D" id="1.20.245.10">
    <property type="entry name" value="Lipoxygenase-1, Domain 5"/>
    <property type="match status" value="1"/>
</dbReference>
<dbReference type="AlphaFoldDB" id="A0A074VXR7"/>
<dbReference type="GeneID" id="63914414"/>
<evidence type="ECO:0000256" key="2">
    <source>
        <dbReference type="ARBA" id="ARBA00022723"/>
    </source>
</evidence>
<dbReference type="EMBL" id="KL584829">
    <property type="protein sequence ID" value="KEQ64049.1"/>
    <property type="molecule type" value="Genomic_DNA"/>
</dbReference>
<evidence type="ECO:0000313" key="8">
    <source>
        <dbReference type="EMBL" id="KEQ64049.1"/>
    </source>
</evidence>
<evidence type="ECO:0000256" key="4">
    <source>
        <dbReference type="ARBA" id="ARBA00023002"/>
    </source>
</evidence>